<comment type="cofactor">
    <cofactor evidence="6">
        <name>Mg(2+)</name>
        <dbReference type="ChEBI" id="CHEBI:18420"/>
    </cofactor>
    <text evidence="6">Binds 1 Mg(2+) ion per trimer.</text>
</comment>
<dbReference type="Pfam" id="PF02255">
    <property type="entry name" value="PTS_IIA"/>
    <property type="match status" value="1"/>
</dbReference>
<gene>
    <name evidence="8" type="ORF">B5C08_09020</name>
</gene>
<feature type="binding site" evidence="6">
    <location>
        <position position="80"/>
    </location>
    <ligand>
        <name>Mg(2+)</name>
        <dbReference type="ChEBI" id="CHEBI:18420"/>
        <note>ligand shared between all trimeric partners</note>
    </ligand>
</feature>
<dbReference type="CDD" id="cd00215">
    <property type="entry name" value="PTS_IIA_lac"/>
    <property type="match status" value="1"/>
</dbReference>
<dbReference type="Proteomes" id="UP000218335">
    <property type="component" value="Unassembled WGS sequence"/>
</dbReference>
<protein>
    <submittedName>
        <fullName evidence="8">PTS lactose/cellobiose transporter subunit IIA</fullName>
    </submittedName>
</protein>
<dbReference type="GO" id="GO:0009401">
    <property type="term" value="P:phosphoenolpyruvate-dependent sugar phosphotransferase system"/>
    <property type="evidence" value="ECO:0007669"/>
    <property type="project" value="UniProtKB-KW"/>
</dbReference>
<reference evidence="8 9" key="1">
    <citation type="journal article" date="2017" name="PLoS ONE">
        <title>Development of a real-time PCR for detection of Staphylococcus pseudintermedius using a novel automated comparison of whole-genome sequences.</title>
        <authorList>
            <person name="Verstappen K.M."/>
            <person name="Huijbregts L."/>
            <person name="Spaninks M."/>
            <person name="Wagenaar J.A."/>
            <person name="Fluit A.C."/>
            <person name="Duim B."/>
        </authorList>
    </citation>
    <scope>NUCLEOTIDE SEQUENCE [LARGE SCALE GENOMIC DNA]</scope>
    <source>
        <strain evidence="8 9">215070706401-1</strain>
    </source>
</reference>
<dbReference type="PANTHER" id="PTHR34382">
    <property type="entry name" value="PTS SYSTEM N,N'-DIACETYLCHITOBIOSE-SPECIFIC EIIA COMPONENT"/>
    <property type="match status" value="1"/>
</dbReference>
<sequence length="103" mass="11763">MEEKNLETVMQLIIHSGNAKSYAMEAIHVVKEGKKELAFEKLKEAEKTIVEAHRYQTEMLTKEASGEKTDVSLLVVHSQDHLMTAMNFIELAKEIVTLYNKLD</sequence>
<dbReference type="PIRSF" id="PIRSF000699">
    <property type="entry name" value="PTS_IILac_III"/>
    <property type="match status" value="1"/>
</dbReference>
<proteinExistence type="predicted"/>
<evidence type="ECO:0000313" key="9">
    <source>
        <dbReference type="Proteomes" id="UP000218335"/>
    </source>
</evidence>
<dbReference type="AlphaFoldDB" id="A0A2A4GVU7"/>
<feature type="modified residue" description="Phosphohistidine; by HPr" evidence="7">
    <location>
        <position position="77"/>
    </location>
</feature>
<dbReference type="GO" id="GO:0016740">
    <property type="term" value="F:transferase activity"/>
    <property type="evidence" value="ECO:0007669"/>
    <property type="project" value="UniProtKB-KW"/>
</dbReference>
<dbReference type="InterPro" id="IPR036542">
    <property type="entry name" value="PTS_IIA_lac/cel_sf"/>
</dbReference>
<dbReference type="Gene3D" id="1.20.58.80">
    <property type="entry name" value="Phosphotransferase system, lactose/cellobiose-type IIA subunit"/>
    <property type="match status" value="1"/>
</dbReference>
<evidence type="ECO:0000256" key="2">
    <source>
        <dbReference type="ARBA" id="ARBA00022597"/>
    </source>
</evidence>
<feature type="active site" description="Tele-phosphohistidine intermediate" evidence="5">
    <location>
        <position position="77"/>
    </location>
</feature>
<dbReference type="GO" id="GO:0046872">
    <property type="term" value="F:metal ion binding"/>
    <property type="evidence" value="ECO:0007669"/>
    <property type="project" value="UniProtKB-KW"/>
</dbReference>
<evidence type="ECO:0000313" key="8">
    <source>
        <dbReference type="EMBL" id="PCF54607.1"/>
    </source>
</evidence>
<dbReference type="SUPFAM" id="SSF46973">
    <property type="entry name" value="Enzyme IIa from lactose specific PTS, IIa-lac"/>
    <property type="match status" value="1"/>
</dbReference>
<accession>A0A2A4GVU7</accession>
<keyword evidence="6" id="KW-0460">Magnesium</keyword>
<keyword evidence="4" id="KW-0598">Phosphotransferase system</keyword>
<name>A0A2A4GVU7_9STAP</name>
<keyword evidence="6" id="KW-0479">Metal-binding</keyword>
<dbReference type="PANTHER" id="PTHR34382:SF7">
    <property type="entry name" value="PTS SYSTEM N,N'-DIACETYLCHITOBIOSE-SPECIFIC EIIA COMPONENT"/>
    <property type="match status" value="1"/>
</dbReference>
<evidence type="ECO:0000256" key="6">
    <source>
        <dbReference type="PIRSR" id="PIRSR000699-2"/>
    </source>
</evidence>
<dbReference type="RefSeq" id="WP_019165458.1">
    <property type="nucleotide sequence ID" value="NZ_MWUU01000011.1"/>
</dbReference>
<organism evidence="8 9">
    <name type="scientific">Staphylococcus delphini</name>
    <dbReference type="NCBI Taxonomy" id="53344"/>
    <lineage>
        <taxon>Bacteria</taxon>
        <taxon>Bacillati</taxon>
        <taxon>Bacillota</taxon>
        <taxon>Bacilli</taxon>
        <taxon>Bacillales</taxon>
        <taxon>Staphylococcaceae</taxon>
        <taxon>Staphylococcus</taxon>
        <taxon>Staphylococcus intermedius group</taxon>
    </lineage>
</organism>
<evidence type="ECO:0000256" key="5">
    <source>
        <dbReference type="PIRSR" id="PIRSR000699-1"/>
    </source>
</evidence>
<evidence type="ECO:0000256" key="4">
    <source>
        <dbReference type="ARBA" id="ARBA00022683"/>
    </source>
</evidence>
<evidence type="ECO:0000256" key="1">
    <source>
        <dbReference type="ARBA" id="ARBA00022448"/>
    </source>
</evidence>
<dbReference type="PROSITE" id="PS51095">
    <property type="entry name" value="PTS_EIIA_TYPE_3"/>
    <property type="match status" value="1"/>
</dbReference>
<keyword evidence="2" id="KW-0762">Sugar transport</keyword>
<evidence type="ECO:0000256" key="7">
    <source>
        <dbReference type="PROSITE-ProRule" id="PRU00418"/>
    </source>
</evidence>
<comment type="caution">
    <text evidence="8">The sequence shown here is derived from an EMBL/GenBank/DDBJ whole genome shotgun (WGS) entry which is preliminary data.</text>
</comment>
<dbReference type="EMBL" id="MWUU01000011">
    <property type="protein sequence ID" value="PCF54607.1"/>
    <property type="molecule type" value="Genomic_DNA"/>
</dbReference>
<keyword evidence="1" id="KW-0813">Transport</keyword>
<dbReference type="InterPro" id="IPR003188">
    <property type="entry name" value="PTS_IIA_lac/cel"/>
</dbReference>
<keyword evidence="3" id="KW-0808">Transferase</keyword>
<evidence type="ECO:0000256" key="3">
    <source>
        <dbReference type="ARBA" id="ARBA00022679"/>
    </source>
</evidence>